<dbReference type="NCBIfam" id="TIGR01070">
    <property type="entry name" value="mutS1"/>
    <property type="match status" value="1"/>
</dbReference>
<comment type="function">
    <text evidence="8 9">This protein is involved in the repair of mismatches in DNA. It is possible that it carries out the mismatch recognition step. This protein has a weak ATPase activity.</text>
</comment>
<dbReference type="GO" id="GO:0003684">
    <property type="term" value="F:damaged DNA binding"/>
    <property type="evidence" value="ECO:0007669"/>
    <property type="project" value="UniProtKB-UniRule"/>
</dbReference>
<dbReference type="InterPro" id="IPR036678">
    <property type="entry name" value="MutS_con_dom_sf"/>
</dbReference>
<dbReference type="Pfam" id="PF00488">
    <property type="entry name" value="MutS_V"/>
    <property type="match status" value="1"/>
</dbReference>
<dbReference type="InterPro" id="IPR000432">
    <property type="entry name" value="DNA_mismatch_repair_MutS_C"/>
</dbReference>
<evidence type="ECO:0000256" key="4">
    <source>
        <dbReference type="ARBA" id="ARBA00022763"/>
    </source>
</evidence>
<feature type="coiled-coil region" evidence="11">
    <location>
        <begin position="777"/>
        <end position="804"/>
    </location>
</feature>
<dbReference type="Pfam" id="PF05192">
    <property type="entry name" value="MutS_III"/>
    <property type="match status" value="1"/>
</dbReference>
<dbReference type="SMART" id="SM00533">
    <property type="entry name" value="MUTSd"/>
    <property type="match status" value="1"/>
</dbReference>
<dbReference type="SMART" id="SM00534">
    <property type="entry name" value="MUTSac"/>
    <property type="match status" value="1"/>
</dbReference>
<evidence type="ECO:0000256" key="2">
    <source>
        <dbReference type="ARBA" id="ARBA00021982"/>
    </source>
</evidence>
<evidence type="ECO:0000256" key="10">
    <source>
        <dbReference type="RuleBase" id="RU003756"/>
    </source>
</evidence>
<proteinExistence type="inferred from homology"/>
<dbReference type="Pfam" id="PF01624">
    <property type="entry name" value="MutS_I"/>
    <property type="match status" value="1"/>
</dbReference>
<keyword evidence="3 9" id="KW-0547">Nucleotide-binding</keyword>
<dbReference type="Gene3D" id="6.10.140.430">
    <property type="match status" value="1"/>
</dbReference>
<dbReference type="InterPro" id="IPR007860">
    <property type="entry name" value="DNA_mmatch_repair_MutS_con_dom"/>
</dbReference>
<evidence type="ECO:0000256" key="9">
    <source>
        <dbReference type="HAMAP-Rule" id="MF_00096"/>
    </source>
</evidence>
<comment type="caution">
    <text evidence="13">The sequence shown here is derived from an EMBL/GenBank/DDBJ whole genome shotgun (WGS) entry which is preliminary data.</text>
</comment>
<dbReference type="Gene3D" id="3.40.1170.10">
    <property type="entry name" value="DNA repair protein MutS, domain I"/>
    <property type="match status" value="1"/>
</dbReference>
<comment type="similarity">
    <text evidence="1 9 10">Belongs to the DNA mismatch repair MutS family.</text>
</comment>
<dbReference type="InterPro" id="IPR007861">
    <property type="entry name" value="DNA_mismatch_repair_MutS_clamp"/>
</dbReference>
<evidence type="ECO:0000256" key="7">
    <source>
        <dbReference type="ARBA" id="ARBA00023204"/>
    </source>
</evidence>
<keyword evidence="4 9" id="KW-0227">DNA damage</keyword>
<dbReference type="PANTHER" id="PTHR11361:SF34">
    <property type="entry name" value="DNA MISMATCH REPAIR PROTEIN MSH1, MITOCHONDRIAL"/>
    <property type="match status" value="1"/>
</dbReference>
<dbReference type="HAMAP" id="MF_00096">
    <property type="entry name" value="MutS"/>
    <property type="match status" value="1"/>
</dbReference>
<evidence type="ECO:0000259" key="12">
    <source>
        <dbReference type="PROSITE" id="PS00486"/>
    </source>
</evidence>
<keyword evidence="5 9" id="KW-0067">ATP-binding</keyword>
<dbReference type="InterPro" id="IPR036187">
    <property type="entry name" value="DNA_mismatch_repair_MutS_sf"/>
</dbReference>
<feature type="coiled-coil region" evidence="11">
    <location>
        <begin position="482"/>
        <end position="516"/>
    </location>
</feature>
<dbReference type="GO" id="GO:0005524">
    <property type="term" value="F:ATP binding"/>
    <property type="evidence" value="ECO:0007669"/>
    <property type="project" value="UniProtKB-UniRule"/>
</dbReference>
<dbReference type="PANTHER" id="PTHR11361">
    <property type="entry name" value="DNA MISMATCH REPAIR PROTEIN MUTS FAMILY MEMBER"/>
    <property type="match status" value="1"/>
</dbReference>
<dbReference type="PIRSF" id="PIRSF037677">
    <property type="entry name" value="DNA_mis_repair_Msh6"/>
    <property type="match status" value="1"/>
</dbReference>
<dbReference type="SUPFAM" id="SSF52540">
    <property type="entry name" value="P-loop containing nucleoside triphosphate hydrolases"/>
    <property type="match status" value="1"/>
</dbReference>
<feature type="domain" description="DNA mismatch repair proteins mutS family" evidence="12">
    <location>
        <begin position="679"/>
        <end position="695"/>
    </location>
</feature>
<dbReference type="SUPFAM" id="SSF53150">
    <property type="entry name" value="DNA repair protein MutS, domain II"/>
    <property type="match status" value="1"/>
</dbReference>
<dbReference type="Gene3D" id="3.40.50.300">
    <property type="entry name" value="P-loop containing nucleotide triphosphate hydrolases"/>
    <property type="match status" value="1"/>
</dbReference>
<dbReference type="FunFam" id="3.40.50.300:FF:000870">
    <property type="entry name" value="MutS protein homolog 4"/>
    <property type="match status" value="1"/>
</dbReference>
<dbReference type="InterPro" id="IPR007695">
    <property type="entry name" value="DNA_mismatch_repair_MutS-lik_N"/>
</dbReference>
<dbReference type="GO" id="GO:0006298">
    <property type="term" value="P:mismatch repair"/>
    <property type="evidence" value="ECO:0007669"/>
    <property type="project" value="UniProtKB-UniRule"/>
</dbReference>
<dbReference type="PROSITE" id="PS00486">
    <property type="entry name" value="DNA_MISMATCH_REPAIR_2"/>
    <property type="match status" value="1"/>
</dbReference>
<evidence type="ECO:0000256" key="3">
    <source>
        <dbReference type="ARBA" id="ARBA00022741"/>
    </source>
</evidence>
<keyword evidence="11" id="KW-0175">Coiled coil</keyword>
<protein>
    <recommendedName>
        <fullName evidence="2 9">DNA mismatch repair protein MutS</fullName>
    </recommendedName>
</protein>
<evidence type="ECO:0000313" key="13">
    <source>
        <dbReference type="EMBL" id="HDL60183.1"/>
    </source>
</evidence>
<keyword evidence="7 9" id="KW-0234">DNA repair</keyword>
<dbReference type="InterPro" id="IPR005748">
    <property type="entry name" value="DNA_mismatch_repair_MutS"/>
</dbReference>
<evidence type="ECO:0000256" key="5">
    <source>
        <dbReference type="ARBA" id="ARBA00022840"/>
    </source>
</evidence>
<dbReference type="SUPFAM" id="SSF55271">
    <property type="entry name" value="DNA repair protein MutS, domain I"/>
    <property type="match status" value="1"/>
</dbReference>
<keyword evidence="6 9" id="KW-0238">DNA-binding</keyword>
<dbReference type="InterPro" id="IPR017261">
    <property type="entry name" value="DNA_mismatch_repair_MutS/MSH"/>
</dbReference>
<dbReference type="InterPro" id="IPR007696">
    <property type="entry name" value="DNA_mismatch_repair_MutS_core"/>
</dbReference>
<dbReference type="InterPro" id="IPR027417">
    <property type="entry name" value="P-loop_NTPase"/>
</dbReference>
<evidence type="ECO:0000256" key="6">
    <source>
        <dbReference type="ARBA" id="ARBA00023125"/>
    </source>
</evidence>
<evidence type="ECO:0000256" key="11">
    <source>
        <dbReference type="SAM" id="Coils"/>
    </source>
</evidence>
<dbReference type="Pfam" id="PF05188">
    <property type="entry name" value="MutS_II"/>
    <property type="match status" value="1"/>
</dbReference>
<dbReference type="InterPro" id="IPR016151">
    <property type="entry name" value="DNA_mismatch_repair_MutS_N"/>
</dbReference>
<reference evidence="13" key="1">
    <citation type="journal article" date="2020" name="mSystems">
        <title>Genome- and Community-Level Interaction Insights into Carbon Utilization and Element Cycling Functions of Hydrothermarchaeota in Hydrothermal Sediment.</title>
        <authorList>
            <person name="Zhou Z."/>
            <person name="Liu Y."/>
            <person name="Xu W."/>
            <person name="Pan J."/>
            <person name="Luo Z.H."/>
            <person name="Li M."/>
        </authorList>
    </citation>
    <scope>NUCLEOTIDE SEQUENCE [LARGE SCALE GENOMIC DNA]</scope>
    <source>
        <strain evidence="13">HyVt-28</strain>
    </source>
</reference>
<sequence>MKETPILEQYKKIKEKYREELLLFRMGDFYELFYDDAKKASEALGIVLTSKPMGKNIRVPLAGIPVKAAEQYIQKLLNMGYKVAICEQVGEGKKLMKREVVEVITPGTVLQEGLLDEKSHSYIAVLIKGDDGKGYIAVSDISTGDFFVMEDEYKKIIEKLRALDVKELLAFENVVQSIELKESNISVLREDTYFYSEHVEKIKNFFGVSELSIFGLNDSDGELIKVASLLLHYLEEKKPGMLSHIKGIRKLHPEEYLFLDPQSVKNLELISRWRTGEKAGTLYDIMDRTMTALGARFLKETILSPPRNTHLIKKRLKRVETLAENKYTLDKIRKKLQGVYDIERIVAKISSLKHNSRDFIKLRDSIKEGMEIFEILKEIDPFPEEYCLKEELIELKEVIERIVVDDPPLSPPGVVKDGVSHELDELRDLLTHSKEKILELEAKERDKTGIQNLKIKYNQVFGYYFEVTKSNLNKVPDYFIRKQTLVNAERFFTRELKELEEKILSAEERSVEIEKEILGNLSKKIISLAVFLKEFADALKEIDLIQSFAFLAIERNYTKPVIREDTTLIIKEGRHPVVEVTLGEPFIPNDTFLDTQEHMVYIITGPNMSGKSTYLRQVALITIMAHMGSFVPASYAEIPLTDRIFSRIGASDDLSRGVSTFMAEMLETAEILHNATPQSLIILDEVGRGTSTYDGLAIAWSTVEYIIKHVQAKTLFATHYHELSELKNIYPQVKNFTMKIREWENEIIFMRKLVEGVCDKSYGIHVAALAGLPLELIEKAKEISVELEKKEEDIKNKMDRKRKQLTLFSPPPSYSKVIDLLKQIDPDGITPRDALNLLYKIKEELEK</sequence>
<gene>
    <name evidence="9 13" type="primary">mutS</name>
    <name evidence="13" type="ORF">ENH14_01875</name>
</gene>
<dbReference type="NCBIfam" id="NF003810">
    <property type="entry name" value="PRK05399.1"/>
    <property type="match status" value="1"/>
</dbReference>
<dbReference type="GO" id="GO:0030983">
    <property type="term" value="F:mismatched DNA binding"/>
    <property type="evidence" value="ECO:0007669"/>
    <property type="project" value="InterPro"/>
</dbReference>
<dbReference type="Proteomes" id="UP000886381">
    <property type="component" value="Unassembled WGS sequence"/>
</dbReference>
<dbReference type="GO" id="GO:0005829">
    <property type="term" value="C:cytosol"/>
    <property type="evidence" value="ECO:0007669"/>
    <property type="project" value="TreeGrafter"/>
</dbReference>
<dbReference type="CDD" id="cd03284">
    <property type="entry name" value="ABC_MutS1"/>
    <property type="match status" value="1"/>
</dbReference>
<evidence type="ECO:0000256" key="1">
    <source>
        <dbReference type="ARBA" id="ARBA00006271"/>
    </source>
</evidence>
<feature type="binding site" evidence="9">
    <location>
        <begin position="605"/>
        <end position="612"/>
    </location>
    <ligand>
        <name>ATP</name>
        <dbReference type="ChEBI" id="CHEBI:30616"/>
    </ligand>
</feature>
<accession>A0A7V0LU30</accession>
<organism evidence="13">
    <name type="scientific">candidate division WOR-3 bacterium</name>
    <dbReference type="NCBI Taxonomy" id="2052148"/>
    <lineage>
        <taxon>Bacteria</taxon>
        <taxon>Bacteria division WOR-3</taxon>
    </lineage>
</organism>
<dbReference type="Pfam" id="PF05190">
    <property type="entry name" value="MutS_IV"/>
    <property type="match status" value="1"/>
</dbReference>
<dbReference type="InterPro" id="IPR045076">
    <property type="entry name" value="MutS"/>
</dbReference>
<dbReference type="AlphaFoldDB" id="A0A7V0LU30"/>
<name>A0A7V0LU30_UNCW3</name>
<dbReference type="EMBL" id="DRDR01000082">
    <property type="protein sequence ID" value="HDL60183.1"/>
    <property type="molecule type" value="Genomic_DNA"/>
</dbReference>
<dbReference type="SUPFAM" id="SSF48334">
    <property type="entry name" value="DNA repair protein MutS, domain III"/>
    <property type="match status" value="1"/>
</dbReference>
<dbReference type="GO" id="GO:0140664">
    <property type="term" value="F:ATP-dependent DNA damage sensor activity"/>
    <property type="evidence" value="ECO:0007669"/>
    <property type="project" value="InterPro"/>
</dbReference>
<dbReference type="Gene3D" id="3.30.420.110">
    <property type="entry name" value="MutS, connector domain"/>
    <property type="match status" value="1"/>
</dbReference>
<evidence type="ECO:0000256" key="8">
    <source>
        <dbReference type="ARBA" id="ARBA00024647"/>
    </source>
</evidence>
<dbReference type="Gene3D" id="1.10.1420.10">
    <property type="match status" value="2"/>
</dbReference>